<reference evidence="4 5" key="1">
    <citation type="submission" date="2019-09" db="EMBL/GenBank/DDBJ databases">
        <title>Chitinophaga ginsengihumi sp. nov., isolated from soil of ginseng rhizosphere.</title>
        <authorList>
            <person name="Lee J."/>
        </authorList>
    </citation>
    <scope>NUCLEOTIDE SEQUENCE [LARGE SCALE GENOMIC DNA]</scope>
    <source>
        <strain evidence="4 5">BN140078</strain>
    </source>
</reference>
<dbReference type="GO" id="GO:0008237">
    <property type="term" value="F:metallopeptidase activity"/>
    <property type="evidence" value="ECO:0007669"/>
    <property type="project" value="UniProtKB-KW"/>
</dbReference>
<dbReference type="PANTHER" id="PTHR34978">
    <property type="entry name" value="POSSIBLE SENSOR-TRANSDUCER PROTEIN BLAR"/>
    <property type="match status" value="1"/>
</dbReference>
<gene>
    <name evidence="4" type="ORF">F0L74_25970</name>
</gene>
<feature type="transmembrane region" description="Helical" evidence="2">
    <location>
        <begin position="186"/>
        <end position="208"/>
    </location>
</feature>
<dbReference type="RefSeq" id="WP_149840820.1">
    <property type="nucleotide sequence ID" value="NZ_VUOC01000004.1"/>
</dbReference>
<sequence length="698" mass="78409">MAPMFLPYTTDLVTALGWTILHSLWQALVVFACLRIVLKLWPGATASTKYNLSFLSLAGIFGWFVVTLYQQLDAMKQLHAAPSLLITGNGANAMIIDMPVVYQNQQELTGMFPSLEICFPVLVGLYVAGVGVMCIKLVADLAQLQQIRKKQVLPVDPAWEQYLMKLAQQLHVPARVKLLISQHIQVPVMMGFLKPIILLPIAMFNNLSAEQLEAILLHELAHVKRNDYILNIFQSIVETALFFNPFVWWISKYIRLEREHCCDDMVIAHTAQPLHYAKALVVLEEYRFTNNPMAMAAADNKQHLFYRIKRIMEMKTSHLNYSQKFMAVVIIATGLTAIAWITPSAKQGNAGIATEETAAPSLVAINAAAPQPAPSANPSPLDTVPPDTTPAAQPSGDKFENKEADPGTATQDDKYTDEEKSSQDQWKSADQDQWKSMKEAQKQAKVAQEAAQKAMKEAMKNIDWKAINEQTAKALKAVDWNQINKEISASMKAIDWNQINKDVENGLKESKNQVDPEMIRQSVEMGLKSAQTALANIDIQNIIQQSMMQAQRGLNGEEREAMRKDMVKAREEQRKAMAETRDQIRIAQKQARDAQQEAMAQARDKARESATQARDAQRKVEEQSRASNDKYQRLIKQLQEDKLIEAGKPFTIEKKNNDLYINGTKQPAAIMDKYRSYLDGKTITIKGGNDNLDVNVNN</sequence>
<name>A0A5B2VKN1_9BACT</name>
<dbReference type="AlphaFoldDB" id="A0A5B2VKN1"/>
<keyword evidence="2" id="KW-0812">Transmembrane</keyword>
<dbReference type="Gene3D" id="3.30.2010.10">
    <property type="entry name" value="Metalloproteases ('zincins'), catalytic domain"/>
    <property type="match status" value="1"/>
</dbReference>
<feature type="transmembrane region" description="Helical" evidence="2">
    <location>
        <begin position="119"/>
        <end position="139"/>
    </location>
</feature>
<comment type="caution">
    <text evidence="4">The sequence shown here is derived from an EMBL/GenBank/DDBJ whole genome shotgun (WGS) entry which is preliminary data.</text>
</comment>
<feature type="compositionally biased region" description="Basic and acidic residues" evidence="1">
    <location>
        <begin position="397"/>
        <end position="442"/>
    </location>
</feature>
<feature type="region of interest" description="Disordered" evidence="1">
    <location>
        <begin position="587"/>
        <end position="628"/>
    </location>
</feature>
<dbReference type="InterPro" id="IPR052173">
    <property type="entry name" value="Beta-lactam_resp_regulator"/>
</dbReference>
<evidence type="ECO:0000256" key="2">
    <source>
        <dbReference type="SAM" id="Phobius"/>
    </source>
</evidence>
<evidence type="ECO:0000259" key="3">
    <source>
        <dbReference type="Pfam" id="PF05569"/>
    </source>
</evidence>
<dbReference type="InterPro" id="IPR008756">
    <property type="entry name" value="Peptidase_M56"/>
</dbReference>
<evidence type="ECO:0000313" key="4">
    <source>
        <dbReference type="EMBL" id="KAA2239641.1"/>
    </source>
</evidence>
<feature type="transmembrane region" description="Helical" evidence="2">
    <location>
        <begin position="12"/>
        <end position="38"/>
    </location>
</feature>
<proteinExistence type="predicted"/>
<dbReference type="Proteomes" id="UP000324611">
    <property type="component" value="Unassembled WGS sequence"/>
</dbReference>
<feature type="domain" description="Peptidase M56" evidence="3">
    <location>
        <begin position="27"/>
        <end position="310"/>
    </location>
</feature>
<organism evidence="4 5">
    <name type="scientific">Chitinophaga agrisoli</name>
    <dbReference type="NCBI Taxonomy" id="2607653"/>
    <lineage>
        <taxon>Bacteria</taxon>
        <taxon>Pseudomonadati</taxon>
        <taxon>Bacteroidota</taxon>
        <taxon>Chitinophagia</taxon>
        <taxon>Chitinophagales</taxon>
        <taxon>Chitinophagaceae</taxon>
        <taxon>Chitinophaga</taxon>
    </lineage>
</organism>
<evidence type="ECO:0000256" key="1">
    <source>
        <dbReference type="SAM" id="MobiDB-lite"/>
    </source>
</evidence>
<keyword evidence="2" id="KW-1133">Transmembrane helix</keyword>
<dbReference type="Pfam" id="PF05569">
    <property type="entry name" value="Peptidase_M56"/>
    <property type="match status" value="1"/>
</dbReference>
<dbReference type="EMBL" id="VUOC01000004">
    <property type="protein sequence ID" value="KAA2239641.1"/>
    <property type="molecule type" value="Genomic_DNA"/>
</dbReference>
<dbReference type="GO" id="GO:0006508">
    <property type="term" value="P:proteolysis"/>
    <property type="evidence" value="ECO:0007669"/>
    <property type="project" value="UniProtKB-KW"/>
</dbReference>
<dbReference type="CDD" id="cd07341">
    <property type="entry name" value="M56_BlaR1_MecR1_like"/>
    <property type="match status" value="1"/>
</dbReference>
<feature type="transmembrane region" description="Helical" evidence="2">
    <location>
        <begin position="325"/>
        <end position="342"/>
    </location>
</feature>
<feature type="compositionally biased region" description="Basic and acidic residues" evidence="1">
    <location>
        <begin position="615"/>
        <end position="628"/>
    </location>
</feature>
<protein>
    <submittedName>
        <fullName evidence="4">M48 family metalloprotease</fullName>
    </submittedName>
</protein>
<accession>A0A5B2VKN1</accession>
<feature type="transmembrane region" description="Helical" evidence="2">
    <location>
        <begin position="228"/>
        <end position="250"/>
    </location>
</feature>
<keyword evidence="4" id="KW-0645">Protease</keyword>
<keyword evidence="4" id="KW-0378">Hydrolase</keyword>
<evidence type="ECO:0000313" key="5">
    <source>
        <dbReference type="Proteomes" id="UP000324611"/>
    </source>
</evidence>
<keyword evidence="4" id="KW-0482">Metalloprotease</keyword>
<keyword evidence="5" id="KW-1185">Reference proteome</keyword>
<reference evidence="4 5" key="2">
    <citation type="submission" date="2019-09" db="EMBL/GenBank/DDBJ databases">
        <authorList>
            <person name="Jin C."/>
        </authorList>
    </citation>
    <scope>NUCLEOTIDE SEQUENCE [LARGE SCALE GENOMIC DNA]</scope>
    <source>
        <strain evidence="4 5">BN140078</strain>
    </source>
</reference>
<keyword evidence="2" id="KW-0472">Membrane</keyword>
<feature type="transmembrane region" description="Helical" evidence="2">
    <location>
        <begin position="50"/>
        <end position="69"/>
    </location>
</feature>
<dbReference type="PANTHER" id="PTHR34978:SF3">
    <property type="entry name" value="SLR0241 PROTEIN"/>
    <property type="match status" value="1"/>
</dbReference>
<feature type="region of interest" description="Disordered" evidence="1">
    <location>
        <begin position="369"/>
        <end position="449"/>
    </location>
</feature>